<comment type="similarity">
    <text evidence="1">Belongs to the UPF0545 family.</text>
</comment>
<name>A0ABM4CPA7_HYDVU</name>
<evidence type="ECO:0000313" key="6">
    <source>
        <dbReference type="RefSeq" id="XP_065663672.1"/>
    </source>
</evidence>
<protein>
    <recommendedName>
        <fullName evidence="3">Synaptic plasticity regulator PANTS</fullName>
    </recommendedName>
    <alternativeName>
        <fullName evidence="4">Plasticity-associated neural transcript short</fullName>
    </alternativeName>
</protein>
<dbReference type="PANTHER" id="PTHR28052">
    <property type="entry name" value="UPF0545 PROTEIN C22ORF39"/>
    <property type="match status" value="1"/>
</dbReference>
<organism evidence="5 6">
    <name type="scientific">Hydra vulgaris</name>
    <name type="common">Hydra</name>
    <name type="synonym">Hydra attenuata</name>
    <dbReference type="NCBI Taxonomy" id="6087"/>
    <lineage>
        <taxon>Eukaryota</taxon>
        <taxon>Metazoa</taxon>
        <taxon>Cnidaria</taxon>
        <taxon>Hydrozoa</taxon>
        <taxon>Hydroidolina</taxon>
        <taxon>Anthoathecata</taxon>
        <taxon>Aplanulata</taxon>
        <taxon>Hydridae</taxon>
        <taxon>Hydra</taxon>
    </lineage>
</organism>
<dbReference type="Pfam" id="PF11326">
    <property type="entry name" value="PANTS-like"/>
    <property type="match status" value="1"/>
</dbReference>
<dbReference type="GeneID" id="101238146"/>
<dbReference type="RefSeq" id="XP_065663672.1">
    <property type="nucleotide sequence ID" value="XM_065807600.1"/>
</dbReference>
<evidence type="ECO:0000256" key="3">
    <source>
        <dbReference type="ARBA" id="ARBA00044072"/>
    </source>
</evidence>
<dbReference type="InterPro" id="IPR021475">
    <property type="entry name" value="Pants/Emi1-like"/>
</dbReference>
<dbReference type="PANTHER" id="PTHR28052:SF1">
    <property type="entry name" value="UPF0545 PROTEIN C22ORF39"/>
    <property type="match status" value="1"/>
</dbReference>
<sequence length="103" mass="12397">MSVVYYSNNILSCVDFYDIWRRCSSISSQFHRYYQYGEFSPCIREKKNFKSCLWYKVSKTPELKAELIAETKEIDDFLNFVHKPSSSVWEFRENPAADWLKKE</sequence>
<evidence type="ECO:0000256" key="1">
    <source>
        <dbReference type="ARBA" id="ARBA00006412"/>
    </source>
</evidence>
<reference evidence="6" key="1">
    <citation type="submission" date="2025-08" db="UniProtKB">
        <authorList>
            <consortium name="RefSeq"/>
        </authorList>
    </citation>
    <scope>IDENTIFICATION</scope>
</reference>
<keyword evidence="5" id="KW-1185">Reference proteome</keyword>
<evidence type="ECO:0000256" key="4">
    <source>
        <dbReference type="ARBA" id="ARBA00044235"/>
    </source>
</evidence>
<dbReference type="Proteomes" id="UP001652625">
    <property type="component" value="Chromosome 10"/>
</dbReference>
<gene>
    <name evidence="6" type="primary">LOC101238146</name>
</gene>
<evidence type="ECO:0000256" key="2">
    <source>
        <dbReference type="ARBA" id="ARBA00043942"/>
    </source>
</evidence>
<evidence type="ECO:0000313" key="5">
    <source>
        <dbReference type="Proteomes" id="UP001652625"/>
    </source>
</evidence>
<accession>A0ABM4CPA7</accession>
<proteinExistence type="inferred from homology"/>
<comment type="subcellular location">
    <subcellularLocation>
        <location evidence="2">Synaptic cleft</location>
    </subcellularLocation>
</comment>